<organism evidence="2 3">
    <name type="scientific">Xylanimonas cellulosilytica (strain DSM 15894 / JCM 12276 / CECT 5975 / KCTC 9989 / LMG 20990 / NBRC 107835 / XIL07)</name>
    <dbReference type="NCBI Taxonomy" id="446471"/>
    <lineage>
        <taxon>Bacteria</taxon>
        <taxon>Bacillati</taxon>
        <taxon>Actinomycetota</taxon>
        <taxon>Actinomycetes</taxon>
        <taxon>Micrococcales</taxon>
        <taxon>Promicromonosporaceae</taxon>
        <taxon>Xylanimonas</taxon>
    </lineage>
</organism>
<keyword evidence="3" id="KW-1185">Reference proteome</keyword>
<proteinExistence type="predicted"/>
<dbReference type="Proteomes" id="UP000002255">
    <property type="component" value="Chromosome"/>
</dbReference>
<evidence type="ECO:0000313" key="2">
    <source>
        <dbReference type="EMBL" id="ACZ29263.1"/>
    </source>
</evidence>
<dbReference type="HOGENOM" id="CLU_3207163_0_0_11"/>
<dbReference type="KEGG" id="xce:Xcel_0224"/>
<reference evidence="3" key="1">
    <citation type="submission" date="2009-11" db="EMBL/GenBank/DDBJ databases">
        <title>The complete chromosome of Xylanimonas cellulosilytica DSM 15894.</title>
        <authorList>
            <consortium name="US DOE Joint Genome Institute (JGI-PGF)"/>
            <person name="Lucas S."/>
            <person name="Copeland A."/>
            <person name="Lapidus A."/>
            <person name="Glavina del Rio T."/>
            <person name="Dalin E."/>
            <person name="Tice H."/>
            <person name="Bruce D."/>
            <person name="Goodwin L."/>
            <person name="Pitluck S."/>
            <person name="Kyrpides N."/>
            <person name="Mavromatis K."/>
            <person name="Ivanova N."/>
            <person name="Mikhailova N."/>
            <person name="Foster B."/>
            <person name="Clum A."/>
            <person name="Brettin T."/>
            <person name="Detter J.C."/>
            <person name="Han C."/>
            <person name="Larimer F."/>
            <person name="Land M."/>
            <person name="Hauser L."/>
            <person name="Markowitz V."/>
            <person name="Cheng J.F."/>
            <person name="Hugenholtz P."/>
            <person name="Woyke T."/>
            <person name="Wu D."/>
            <person name="Gehrich-Schroeter G."/>
            <person name="Schneider S."/>
            <person name="Pukall S.R."/>
            <person name="Klenk H.P."/>
            <person name="Eisen J.A."/>
        </authorList>
    </citation>
    <scope>NUCLEOTIDE SEQUENCE [LARGE SCALE GENOMIC DNA]</scope>
    <source>
        <strain evidence="3">DSM 15894 / CECT 5975 / LMG 20990 / XIL07</strain>
    </source>
</reference>
<protein>
    <submittedName>
        <fullName evidence="2">Uncharacterized protein</fullName>
    </submittedName>
</protein>
<name>D1BUM2_XYLCX</name>
<feature type="compositionally biased region" description="Basic and acidic residues" evidence="1">
    <location>
        <begin position="33"/>
        <end position="45"/>
    </location>
</feature>
<dbReference type="EMBL" id="CP001821">
    <property type="protein sequence ID" value="ACZ29263.1"/>
    <property type="molecule type" value="Genomic_DNA"/>
</dbReference>
<accession>D1BUM2</accession>
<sequence>MSESSSDPITEDEAYALAVDEAEAADDLDEATEVQRRLETAAEDF</sequence>
<gene>
    <name evidence="2" type="ordered locus">Xcel_0224</name>
</gene>
<dbReference type="AlphaFoldDB" id="D1BUM2"/>
<evidence type="ECO:0000256" key="1">
    <source>
        <dbReference type="SAM" id="MobiDB-lite"/>
    </source>
</evidence>
<feature type="compositionally biased region" description="Acidic residues" evidence="1">
    <location>
        <begin position="22"/>
        <end position="32"/>
    </location>
</feature>
<dbReference type="RefSeq" id="WP_012877008.1">
    <property type="nucleotide sequence ID" value="NC_013530.1"/>
</dbReference>
<reference evidence="2 3" key="2">
    <citation type="journal article" date="2010" name="Stand. Genomic Sci.">
        <title>Complete genome sequence of Xylanimonas cellulosilytica type strain (XIL07).</title>
        <authorList>
            <person name="Foster B."/>
            <person name="Pukall R."/>
            <person name="Abt B."/>
            <person name="Nolan M."/>
            <person name="Glavina Del Rio T."/>
            <person name="Chen F."/>
            <person name="Lucas S."/>
            <person name="Tice H."/>
            <person name="Pitluck S."/>
            <person name="Cheng J.-F."/>
            <person name="Chertkov O."/>
            <person name="Brettin T."/>
            <person name="Han C."/>
            <person name="Detter J.C."/>
            <person name="Bruce D."/>
            <person name="Goodwin L."/>
            <person name="Ivanova N."/>
            <person name="Mavromatis K."/>
            <person name="Pati A."/>
            <person name="Mikhailova N."/>
            <person name="Chen A."/>
            <person name="Palaniappan K."/>
            <person name="Land M."/>
            <person name="Hauser L."/>
            <person name="Chang Y.-J."/>
            <person name="Jeffries C.D."/>
            <person name="Chain P."/>
            <person name="Rohde M."/>
            <person name="Goeker M."/>
            <person name="Bristow J."/>
            <person name="Eisen J.A."/>
            <person name="Markowitz V."/>
            <person name="Hugenholtz P."/>
            <person name="Kyrpides N.C."/>
            <person name="Klenk H.-P."/>
            <person name="Lapidus A."/>
        </authorList>
    </citation>
    <scope>NUCLEOTIDE SEQUENCE [LARGE SCALE GENOMIC DNA]</scope>
    <source>
        <strain evidence="3">DSM 15894 / CECT 5975 / LMG 20990 / XIL07</strain>
    </source>
</reference>
<feature type="region of interest" description="Disordered" evidence="1">
    <location>
        <begin position="22"/>
        <end position="45"/>
    </location>
</feature>
<evidence type="ECO:0000313" key="3">
    <source>
        <dbReference type="Proteomes" id="UP000002255"/>
    </source>
</evidence>